<evidence type="ECO:0000313" key="2">
    <source>
        <dbReference type="EMBL" id="PBK82402.1"/>
    </source>
</evidence>
<dbReference type="Proteomes" id="UP000217790">
    <property type="component" value="Unassembled WGS sequence"/>
</dbReference>
<dbReference type="EMBL" id="KZ293718">
    <property type="protein sequence ID" value="PBK82402.1"/>
    <property type="molecule type" value="Genomic_DNA"/>
</dbReference>
<proteinExistence type="predicted"/>
<evidence type="ECO:0000256" key="1">
    <source>
        <dbReference type="SAM" id="Coils"/>
    </source>
</evidence>
<organism evidence="2 3">
    <name type="scientific">Armillaria gallica</name>
    <name type="common">Bulbous honey fungus</name>
    <name type="synonym">Armillaria bulbosa</name>
    <dbReference type="NCBI Taxonomy" id="47427"/>
    <lineage>
        <taxon>Eukaryota</taxon>
        <taxon>Fungi</taxon>
        <taxon>Dikarya</taxon>
        <taxon>Basidiomycota</taxon>
        <taxon>Agaricomycotina</taxon>
        <taxon>Agaricomycetes</taxon>
        <taxon>Agaricomycetidae</taxon>
        <taxon>Agaricales</taxon>
        <taxon>Marasmiineae</taxon>
        <taxon>Physalacriaceae</taxon>
        <taxon>Armillaria</taxon>
    </lineage>
</organism>
<accession>A0A2H3CTA1</accession>
<dbReference type="OMA" id="EMARYFT"/>
<protein>
    <submittedName>
        <fullName evidence="2">Uncharacterized protein</fullName>
    </submittedName>
</protein>
<dbReference type="InParanoid" id="A0A2H3CTA1"/>
<evidence type="ECO:0000313" key="3">
    <source>
        <dbReference type="Proteomes" id="UP000217790"/>
    </source>
</evidence>
<dbReference type="AlphaFoldDB" id="A0A2H3CTA1"/>
<feature type="coiled-coil region" evidence="1">
    <location>
        <begin position="56"/>
        <end position="83"/>
    </location>
</feature>
<keyword evidence="3" id="KW-1185">Reference proteome</keyword>
<name>A0A2H3CTA1_ARMGA</name>
<reference evidence="3" key="1">
    <citation type="journal article" date="2017" name="Nat. Ecol. Evol.">
        <title>Genome expansion and lineage-specific genetic innovations in the forest pathogenic fungi Armillaria.</title>
        <authorList>
            <person name="Sipos G."/>
            <person name="Prasanna A.N."/>
            <person name="Walter M.C."/>
            <person name="O'Connor E."/>
            <person name="Balint B."/>
            <person name="Krizsan K."/>
            <person name="Kiss B."/>
            <person name="Hess J."/>
            <person name="Varga T."/>
            <person name="Slot J."/>
            <person name="Riley R."/>
            <person name="Boka B."/>
            <person name="Rigling D."/>
            <person name="Barry K."/>
            <person name="Lee J."/>
            <person name="Mihaltcheva S."/>
            <person name="LaButti K."/>
            <person name="Lipzen A."/>
            <person name="Waldron R."/>
            <person name="Moloney N.M."/>
            <person name="Sperisen C."/>
            <person name="Kredics L."/>
            <person name="Vagvoelgyi C."/>
            <person name="Patrignani A."/>
            <person name="Fitzpatrick D."/>
            <person name="Nagy I."/>
            <person name="Doyle S."/>
            <person name="Anderson J.B."/>
            <person name="Grigoriev I.V."/>
            <person name="Gueldener U."/>
            <person name="Muensterkoetter M."/>
            <person name="Nagy L.G."/>
        </authorList>
    </citation>
    <scope>NUCLEOTIDE SEQUENCE [LARGE SCALE GENOMIC DNA]</scope>
    <source>
        <strain evidence="3">Ar21-2</strain>
    </source>
</reference>
<gene>
    <name evidence="2" type="ORF">ARMGADRAFT_1171007</name>
</gene>
<keyword evidence="1" id="KW-0175">Coiled coil</keyword>
<dbReference type="STRING" id="47427.A0A2H3CTA1"/>
<dbReference type="OrthoDB" id="2507336at2759"/>
<sequence>MSEQPTNRIQVELPAEFHAALEELRTIRLAQLASVDQQREMARYFTELNAWLEEQVLQRQDDIQTLKDQVDEITERHKIVANRSDFMADASTDRITDISPQLVRGDLLKDFA</sequence>